<evidence type="ECO:0000256" key="4">
    <source>
        <dbReference type="ARBA" id="ARBA00022553"/>
    </source>
</evidence>
<evidence type="ECO:0000259" key="12">
    <source>
        <dbReference type="PROSITE" id="PS50109"/>
    </source>
</evidence>
<evidence type="ECO:0000313" key="13">
    <source>
        <dbReference type="EMBL" id="WAH41325.1"/>
    </source>
</evidence>
<keyword evidence="8" id="KW-0067">ATP-binding</keyword>
<gene>
    <name evidence="13" type="ORF">NZD89_24235</name>
</gene>
<dbReference type="PROSITE" id="PS50109">
    <property type="entry name" value="HIS_KIN"/>
    <property type="match status" value="1"/>
</dbReference>
<dbReference type="CDD" id="cd00082">
    <property type="entry name" value="HisKA"/>
    <property type="match status" value="1"/>
</dbReference>
<evidence type="ECO:0000256" key="9">
    <source>
        <dbReference type="ARBA" id="ARBA00023012"/>
    </source>
</evidence>
<dbReference type="RefSeq" id="WP_268005241.1">
    <property type="nucleotide sequence ID" value="NZ_BSUT01000001.1"/>
</dbReference>
<feature type="transmembrane region" description="Helical" evidence="11">
    <location>
        <begin position="174"/>
        <end position="194"/>
    </location>
</feature>
<keyword evidence="9" id="KW-0902">Two-component regulatory system</keyword>
<comment type="catalytic activity">
    <reaction evidence="1">
        <text>ATP + protein L-histidine = ADP + protein N-phospho-L-histidine.</text>
        <dbReference type="EC" id="2.7.13.3"/>
    </reaction>
</comment>
<dbReference type="InterPro" id="IPR003594">
    <property type="entry name" value="HATPase_dom"/>
</dbReference>
<keyword evidence="14" id="KW-1185">Reference proteome</keyword>
<keyword evidence="11" id="KW-1133">Transmembrane helix</keyword>
<dbReference type="InterPro" id="IPR036097">
    <property type="entry name" value="HisK_dim/P_sf"/>
</dbReference>
<dbReference type="SMART" id="SM00387">
    <property type="entry name" value="HATPase_c"/>
    <property type="match status" value="1"/>
</dbReference>
<dbReference type="GO" id="GO:0016301">
    <property type="term" value="F:kinase activity"/>
    <property type="evidence" value="ECO:0007669"/>
    <property type="project" value="UniProtKB-KW"/>
</dbReference>
<evidence type="ECO:0000313" key="14">
    <source>
        <dbReference type="Proteomes" id="UP001164761"/>
    </source>
</evidence>
<keyword evidence="7 13" id="KW-0418">Kinase</keyword>
<evidence type="ECO:0000256" key="6">
    <source>
        <dbReference type="ARBA" id="ARBA00022741"/>
    </source>
</evidence>
<evidence type="ECO:0000256" key="3">
    <source>
        <dbReference type="ARBA" id="ARBA00012438"/>
    </source>
</evidence>
<feature type="domain" description="Histidine kinase" evidence="12">
    <location>
        <begin position="214"/>
        <end position="397"/>
    </location>
</feature>
<dbReference type="Gene3D" id="1.10.287.130">
    <property type="match status" value="1"/>
</dbReference>
<keyword evidence="6" id="KW-0547">Nucleotide-binding</keyword>
<dbReference type="SUPFAM" id="SSF47384">
    <property type="entry name" value="Homodimeric domain of signal transducing histidine kinase"/>
    <property type="match status" value="1"/>
</dbReference>
<keyword evidence="11" id="KW-0472">Membrane</keyword>
<evidence type="ECO:0000256" key="10">
    <source>
        <dbReference type="SAM" id="MobiDB-lite"/>
    </source>
</evidence>
<dbReference type="SMART" id="SM00388">
    <property type="entry name" value="HisKA"/>
    <property type="match status" value="1"/>
</dbReference>
<dbReference type="Pfam" id="PF00512">
    <property type="entry name" value="HisKA"/>
    <property type="match status" value="1"/>
</dbReference>
<name>A0ABY6ZEK6_9BACL</name>
<evidence type="ECO:0000256" key="5">
    <source>
        <dbReference type="ARBA" id="ARBA00022679"/>
    </source>
</evidence>
<protein>
    <recommendedName>
        <fullName evidence="3">histidine kinase</fullName>
        <ecNumber evidence="3">2.7.13.3</ecNumber>
    </recommendedName>
</protein>
<dbReference type="EC" id="2.7.13.3" evidence="3"/>
<dbReference type="CDD" id="cd00075">
    <property type="entry name" value="HATPase"/>
    <property type="match status" value="1"/>
</dbReference>
<dbReference type="InterPro" id="IPR003661">
    <property type="entry name" value="HisK_dim/P_dom"/>
</dbReference>
<comment type="subcellular location">
    <subcellularLocation>
        <location evidence="2">Membrane</location>
    </subcellularLocation>
</comment>
<dbReference type="Proteomes" id="UP001164761">
    <property type="component" value="Chromosome"/>
</dbReference>
<evidence type="ECO:0000256" key="2">
    <source>
        <dbReference type="ARBA" id="ARBA00004370"/>
    </source>
</evidence>
<dbReference type="InterPro" id="IPR050351">
    <property type="entry name" value="BphY/WalK/GraS-like"/>
</dbReference>
<organism evidence="13 14">
    <name type="scientific">Alicyclobacillus fastidiosus</name>
    <dbReference type="NCBI Taxonomy" id="392011"/>
    <lineage>
        <taxon>Bacteria</taxon>
        <taxon>Bacillati</taxon>
        <taxon>Bacillota</taxon>
        <taxon>Bacilli</taxon>
        <taxon>Bacillales</taxon>
        <taxon>Alicyclobacillaceae</taxon>
        <taxon>Alicyclobacillus</taxon>
    </lineage>
</organism>
<evidence type="ECO:0000256" key="1">
    <source>
        <dbReference type="ARBA" id="ARBA00000085"/>
    </source>
</evidence>
<evidence type="ECO:0000256" key="7">
    <source>
        <dbReference type="ARBA" id="ARBA00022777"/>
    </source>
</evidence>
<keyword evidence="4" id="KW-0597">Phosphoprotein</keyword>
<proteinExistence type="predicted"/>
<dbReference type="SUPFAM" id="SSF55874">
    <property type="entry name" value="ATPase domain of HSP90 chaperone/DNA topoisomerase II/histidine kinase"/>
    <property type="match status" value="1"/>
</dbReference>
<dbReference type="InterPro" id="IPR005467">
    <property type="entry name" value="His_kinase_dom"/>
</dbReference>
<accession>A0ABY6ZEK6</accession>
<dbReference type="Gene3D" id="3.30.565.10">
    <property type="entry name" value="Histidine kinase-like ATPase, C-terminal domain"/>
    <property type="match status" value="1"/>
</dbReference>
<sequence length="408" mass="45893">MFRKTRLRLVFINSIVFFCLLLIFGAVLYFFTEYRLYSQEDETLIATAQQIKQGDDDNIDEHTRSNPSGDPYYDDPDEIDEDRQSHIVYVLPDATGKLLRQLPNTLSTGALAQLPAQTPTDRASTIRLNGAAFRLYTIQVPAGLVSQGNSSVREIQLLYNREDDEAMLGSLRTVIEISTIICAALAVAAGLYLANRALIPIQKSWNKQQQFVADASHELRTPLTVLQMHLERLFRHPSHTIEQEVESILRLVKETTRMRRLVSDLLTLARGDSNQVQLMMKPVRLDVVIDVIIEQFRDLAMMKGIDIKVSTTTPVTIRADEERIQQLLTILLDNAVKFTGHGGSIEVNWSVVGNAVHLAVSDNGIGVSEEDLPKLFDRFFQANKARSNGGTGLGLAMEAMGPYWRMYR</sequence>
<dbReference type="Pfam" id="PF02518">
    <property type="entry name" value="HATPase_c"/>
    <property type="match status" value="1"/>
</dbReference>
<keyword evidence="11" id="KW-0812">Transmembrane</keyword>
<evidence type="ECO:0000256" key="8">
    <source>
        <dbReference type="ARBA" id="ARBA00022840"/>
    </source>
</evidence>
<dbReference type="PANTHER" id="PTHR45453">
    <property type="entry name" value="PHOSPHATE REGULON SENSOR PROTEIN PHOR"/>
    <property type="match status" value="1"/>
</dbReference>
<feature type="region of interest" description="Disordered" evidence="10">
    <location>
        <begin position="55"/>
        <end position="77"/>
    </location>
</feature>
<feature type="transmembrane region" description="Helical" evidence="11">
    <location>
        <begin position="7"/>
        <end position="31"/>
    </location>
</feature>
<evidence type="ECO:0000256" key="11">
    <source>
        <dbReference type="SAM" id="Phobius"/>
    </source>
</evidence>
<dbReference type="EMBL" id="CP104067">
    <property type="protein sequence ID" value="WAH41325.1"/>
    <property type="molecule type" value="Genomic_DNA"/>
</dbReference>
<dbReference type="PANTHER" id="PTHR45453:SF1">
    <property type="entry name" value="PHOSPHATE REGULON SENSOR PROTEIN PHOR"/>
    <property type="match status" value="1"/>
</dbReference>
<keyword evidence="5" id="KW-0808">Transferase</keyword>
<dbReference type="InterPro" id="IPR036890">
    <property type="entry name" value="HATPase_C_sf"/>
</dbReference>
<reference evidence="13" key="1">
    <citation type="submission" date="2022-08" db="EMBL/GenBank/DDBJ databases">
        <title>Alicyclobacillus fastidiosus DSM 17978, complete genome.</title>
        <authorList>
            <person name="Wang Q."/>
            <person name="Cai R."/>
            <person name="Wang Z."/>
        </authorList>
    </citation>
    <scope>NUCLEOTIDE SEQUENCE</scope>
    <source>
        <strain evidence="13">DSM 17978</strain>
    </source>
</reference>